<evidence type="ECO:0000259" key="8">
    <source>
        <dbReference type="PROSITE" id="PS50905"/>
    </source>
</evidence>
<dbReference type="EC" id="1.16.3.1" evidence="5"/>
<sequence length="156" mass="17498">MKGDPQIIATLNSLLADELTAINQYMVHSEMCDNWNYGKLHKSIEKRAIVEMKHAEKLIGRILFLEGIPIVSDYRKVYIGADVPKMFENDRMAEVGAVKSYNAAVKQAGDLGDFATRDILQAILNDEDGHLDEIEGVQDQISQMGLQIFLSTRTEV</sequence>
<feature type="binding site" evidence="6">
    <location>
        <position position="130"/>
    </location>
    <ligand>
        <name>Fe cation</name>
        <dbReference type="ChEBI" id="CHEBI:24875"/>
        <label>2</label>
    </ligand>
</feature>
<evidence type="ECO:0000256" key="6">
    <source>
        <dbReference type="PIRSR" id="PIRSR002560-1"/>
    </source>
</evidence>
<dbReference type="InterPro" id="IPR009078">
    <property type="entry name" value="Ferritin-like_SF"/>
</dbReference>
<protein>
    <recommendedName>
        <fullName evidence="5 7">Bacterioferritin</fullName>
        <ecNumber evidence="5">1.16.3.1</ecNumber>
    </recommendedName>
</protein>
<name>A0A0W0GG14_9CHLR</name>
<dbReference type="GO" id="GO:0020037">
    <property type="term" value="F:heme binding"/>
    <property type="evidence" value="ECO:0007669"/>
    <property type="project" value="TreeGrafter"/>
</dbReference>
<feature type="binding site" evidence="6">
    <location>
        <position position="51"/>
    </location>
    <ligand>
        <name>Fe cation</name>
        <dbReference type="ChEBI" id="CHEBI:24875"/>
        <label>2</label>
    </ligand>
</feature>
<accession>A0A0W0GG14</accession>
<feature type="domain" description="Ferritin-like diiron" evidence="8">
    <location>
        <begin position="1"/>
        <end position="145"/>
    </location>
</feature>
<dbReference type="GO" id="GO:0008199">
    <property type="term" value="F:ferric iron binding"/>
    <property type="evidence" value="ECO:0007669"/>
    <property type="project" value="InterPro"/>
</dbReference>
<evidence type="ECO:0000256" key="3">
    <source>
        <dbReference type="ARBA" id="ARBA00022723"/>
    </source>
</evidence>
<dbReference type="PIRSF" id="PIRSF002560">
    <property type="entry name" value="Bacterioferritin"/>
    <property type="match status" value="1"/>
</dbReference>
<evidence type="ECO:0000256" key="7">
    <source>
        <dbReference type="RuleBase" id="RU000623"/>
    </source>
</evidence>
<keyword evidence="2 7" id="KW-0349">Heme</keyword>
<reference evidence="9 10" key="1">
    <citation type="submission" date="2015-06" db="EMBL/GenBank/DDBJ databases">
        <title>Genome sequence of the organohalide-respiring Dehalogenimonas alkenigignens type strain (IP3-3T).</title>
        <authorList>
            <person name="Key T.A."/>
            <person name="Richmond D.P."/>
            <person name="Bowman K.S."/>
            <person name="Cho Y.-J."/>
            <person name="Chun J."/>
            <person name="da Costa M.S."/>
            <person name="Rainey F.A."/>
            <person name="Moe W.M."/>
        </authorList>
    </citation>
    <scope>NUCLEOTIDE SEQUENCE [LARGE SCALE GENOMIC DNA]</scope>
    <source>
        <strain evidence="9 10">IP3-3</strain>
    </source>
</reference>
<keyword evidence="10" id="KW-1185">Reference proteome</keyword>
<evidence type="ECO:0000313" key="10">
    <source>
        <dbReference type="Proteomes" id="UP000053947"/>
    </source>
</evidence>
<comment type="function">
    <text evidence="5">Iron-storage protein, whose ferroxidase center binds Fe(2+), oxidizes it using dioxygen to Fe(3+), and participates in the subsequent Fe(3+) oxide mineral core formation within the central cavity of the BFR protein shell.</text>
</comment>
<dbReference type="Proteomes" id="UP000053947">
    <property type="component" value="Unassembled WGS sequence"/>
</dbReference>
<feature type="binding site" evidence="6">
    <location>
        <position position="54"/>
    </location>
    <ligand>
        <name>Fe cation</name>
        <dbReference type="ChEBI" id="CHEBI:24875"/>
        <label>1</label>
    </ligand>
</feature>
<evidence type="ECO:0000256" key="4">
    <source>
        <dbReference type="ARBA" id="ARBA00023004"/>
    </source>
</evidence>
<keyword evidence="3 5" id="KW-0479">Metal-binding</keyword>
<dbReference type="InterPro" id="IPR012347">
    <property type="entry name" value="Ferritin-like"/>
</dbReference>
<organism evidence="9 10">
    <name type="scientific">Dehalogenimonas alkenigignens</name>
    <dbReference type="NCBI Taxonomy" id="1217799"/>
    <lineage>
        <taxon>Bacteria</taxon>
        <taxon>Bacillati</taxon>
        <taxon>Chloroflexota</taxon>
        <taxon>Dehalococcoidia</taxon>
        <taxon>Dehalococcoidales</taxon>
        <taxon>Dehalococcoidaceae</taxon>
        <taxon>Dehalogenimonas</taxon>
    </lineage>
</organism>
<feature type="binding site" evidence="6">
    <location>
        <position position="127"/>
    </location>
    <ligand>
        <name>Fe cation</name>
        <dbReference type="ChEBI" id="CHEBI:24875"/>
        <label>2</label>
    </ligand>
</feature>
<dbReference type="Gene3D" id="1.20.1260.10">
    <property type="match status" value="1"/>
</dbReference>
<dbReference type="PROSITE" id="PS50905">
    <property type="entry name" value="FERRITIN_LIKE"/>
    <property type="match status" value="1"/>
</dbReference>
<feature type="binding site" evidence="6">
    <location>
        <position position="18"/>
    </location>
    <ligand>
        <name>Fe cation</name>
        <dbReference type="ChEBI" id="CHEBI:24875"/>
        <label>1</label>
    </ligand>
</feature>
<dbReference type="GO" id="GO:0006826">
    <property type="term" value="P:iron ion transport"/>
    <property type="evidence" value="ECO:0007669"/>
    <property type="project" value="InterPro"/>
</dbReference>
<comment type="similarity">
    <text evidence="5 7">Belongs to the bacterioferritin family.</text>
</comment>
<dbReference type="STRING" id="1217799.DEALK_03350"/>
<dbReference type="NCBIfam" id="TIGR00754">
    <property type="entry name" value="bfr"/>
    <property type="match status" value="1"/>
</dbReference>
<dbReference type="PANTHER" id="PTHR30295">
    <property type="entry name" value="BACTERIOFERRITIN"/>
    <property type="match status" value="1"/>
</dbReference>
<feature type="binding site" evidence="6">
    <location>
        <position position="94"/>
    </location>
    <ligand>
        <name>Fe cation</name>
        <dbReference type="ChEBI" id="CHEBI:24875"/>
        <label>2</label>
    </ligand>
</feature>
<evidence type="ECO:0000313" key="9">
    <source>
        <dbReference type="EMBL" id="KTB47490.1"/>
    </source>
</evidence>
<keyword evidence="4 5" id="KW-0408">Iron</keyword>
<dbReference type="InterPro" id="IPR002024">
    <property type="entry name" value="Bacterioferritin"/>
</dbReference>
<keyword evidence="1 5" id="KW-0409">Iron storage</keyword>
<proteinExistence type="inferred from homology"/>
<dbReference type="CDD" id="cd00907">
    <property type="entry name" value="Bacterioferritin"/>
    <property type="match status" value="1"/>
</dbReference>
<dbReference type="GO" id="GO:0005829">
    <property type="term" value="C:cytosol"/>
    <property type="evidence" value="ECO:0007669"/>
    <property type="project" value="TreeGrafter"/>
</dbReference>
<dbReference type="PANTHER" id="PTHR30295:SF0">
    <property type="entry name" value="BACTERIOFERRITIN"/>
    <property type="match status" value="1"/>
</dbReference>
<feature type="binding site" evidence="6">
    <location>
        <position position="127"/>
    </location>
    <ligand>
        <name>Fe cation</name>
        <dbReference type="ChEBI" id="CHEBI:24875"/>
        <label>1</label>
    </ligand>
</feature>
<dbReference type="AlphaFoldDB" id="A0A0W0GG14"/>
<comment type="caution">
    <text evidence="9">The sequence shown here is derived from an EMBL/GenBank/DDBJ whole genome shotgun (WGS) entry which is preliminary data.</text>
</comment>
<dbReference type="InterPro" id="IPR008331">
    <property type="entry name" value="Ferritin_DPS_dom"/>
</dbReference>
<dbReference type="PATRIC" id="fig|1217799.6.peg.348"/>
<feature type="binding site" evidence="6">
    <location>
        <position position="51"/>
    </location>
    <ligand>
        <name>Fe cation</name>
        <dbReference type="ChEBI" id="CHEBI:24875"/>
        <label>1</label>
    </ligand>
</feature>
<dbReference type="GO" id="GO:0004322">
    <property type="term" value="F:ferroxidase activity"/>
    <property type="evidence" value="ECO:0007669"/>
    <property type="project" value="UniProtKB-EC"/>
</dbReference>
<dbReference type="InterPro" id="IPR009040">
    <property type="entry name" value="Ferritin-like_diiron"/>
</dbReference>
<feature type="binding site" description="axial binding residue" evidence="6">
    <location>
        <position position="52"/>
    </location>
    <ligand>
        <name>heme b</name>
        <dbReference type="ChEBI" id="CHEBI:60344"/>
        <note>ligand shared between dimeric partners</note>
    </ligand>
    <ligandPart>
        <name>Fe</name>
        <dbReference type="ChEBI" id="CHEBI:18248"/>
    </ligandPart>
</feature>
<dbReference type="SUPFAM" id="SSF47240">
    <property type="entry name" value="Ferritin-like"/>
    <property type="match status" value="1"/>
</dbReference>
<dbReference type="Pfam" id="PF00210">
    <property type="entry name" value="Ferritin"/>
    <property type="match status" value="1"/>
</dbReference>
<comment type="catalytic activity">
    <reaction evidence="5">
        <text>4 Fe(2+) + O2 + 4 H(+) = 4 Fe(3+) + 2 H2O</text>
        <dbReference type="Rhea" id="RHEA:11148"/>
        <dbReference type="ChEBI" id="CHEBI:15377"/>
        <dbReference type="ChEBI" id="CHEBI:15378"/>
        <dbReference type="ChEBI" id="CHEBI:15379"/>
        <dbReference type="ChEBI" id="CHEBI:29033"/>
        <dbReference type="ChEBI" id="CHEBI:29034"/>
        <dbReference type="EC" id="1.16.3.1"/>
    </reaction>
</comment>
<dbReference type="GO" id="GO:0006879">
    <property type="term" value="P:intracellular iron ion homeostasis"/>
    <property type="evidence" value="ECO:0007669"/>
    <property type="project" value="UniProtKB-KW"/>
</dbReference>
<dbReference type="PRINTS" id="PR00601">
    <property type="entry name" value="BACFERRITIN"/>
</dbReference>
<evidence type="ECO:0000256" key="1">
    <source>
        <dbReference type="ARBA" id="ARBA00022434"/>
    </source>
</evidence>
<dbReference type="PROSITE" id="PS00549">
    <property type="entry name" value="BACTERIOFERRITIN"/>
    <property type="match status" value="1"/>
</dbReference>
<evidence type="ECO:0000256" key="5">
    <source>
        <dbReference type="PIRNR" id="PIRNR002560"/>
    </source>
</evidence>
<evidence type="ECO:0000256" key="2">
    <source>
        <dbReference type="ARBA" id="ARBA00022617"/>
    </source>
</evidence>
<dbReference type="EMBL" id="LFDV01000002">
    <property type="protein sequence ID" value="KTB47490.1"/>
    <property type="molecule type" value="Genomic_DNA"/>
</dbReference>
<gene>
    <name evidence="9" type="ORF">DEALK_03350</name>
</gene>
<dbReference type="RefSeq" id="WP_058438106.1">
    <property type="nucleotide sequence ID" value="NZ_KQ758903.1"/>
</dbReference>
<dbReference type="OrthoDB" id="9792238at2"/>